<sequence>MEPFLFGAFMARVSLRKKVYIAGPMSGLIDCNRPEFHLAADVQRELGHIVLNPATLPDGLTEPEYMAICLPMLMCCDRIYLLDNWASSKGAKAEYALANKLGLEIVFQDGVDHEITLLGLRANQ</sequence>
<dbReference type="Pfam" id="PF14359">
    <property type="entry name" value="DUF4406"/>
    <property type="match status" value="1"/>
</dbReference>
<evidence type="ECO:0000313" key="1">
    <source>
        <dbReference type="EMBL" id="MFB2619906.1"/>
    </source>
</evidence>
<organism evidence="1 2">
    <name type="scientific">Shewanella mangrovisoli</name>
    <dbReference type="NCBI Taxonomy" id="2864211"/>
    <lineage>
        <taxon>Bacteria</taxon>
        <taxon>Pseudomonadati</taxon>
        <taxon>Pseudomonadota</taxon>
        <taxon>Gammaproteobacteria</taxon>
        <taxon>Alteromonadales</taxon>
        <taxon>Shewanellaceae</taxon>
        <taxon>Shewanella</taxon>
    </lineage>
</organism>
<dbReference type="Proteomes" id="UP001576708">
    <property type="component" value="Unassembled WGS sequence"/>
</dbReference>
<comment type="caution">
    <text evidence="1">The sequence shown here is derived from an EMBL/GenBank/DDBJ whole genome shotgun (WGS) entry which is preliminary data.</text>
</comment>
<name>A0ABV4VI27_9GAMM</name>
<accession>A0ABV4VI27</accession>
<keyword evidence="2" id="KW-1185">Reference proteome</keyword>
<dbReference type="InterPro" id="IPR025518">
    <property type="entry name" value="DUF4406"/>
</dbReference>
<reference evidence="1 2" key="1">
    <citation type="submission" date="2024-09" db="EMBL/GenBank/DDBJ databases">
        <authorList>
            <person name="Zhang Y."/>
        </authorList>
    </citation>
    <scope>NUCLEOTIDE SEQUENCE [LARGE SCALE GENOMIC DNA]</scope>
    <source>
        <strain evidence="1 2">ZJ318</strain>
    </source>
</reference>
<dbReference type="SUPFAM" id="SSF52309">
    <property type="entry name" value="N-(deoxy)ribosyltransferase-like"/>
    <property type="match status" value="1"/>
</dbReference>
<gene>
    <name evidence="1" type="ORF">ACE02W_08845</name>
</gene>
<protein>
    <submittedName>
        <fullName evidence="1">DUF4406 domain-containing protein</fullName>
    </submittedName>
</protein>
<evidence type="ECO:0000313" key="2">
    <source>
        <dbReference type="Proteomes" id="UP001576708"/>
    </source>
</evidence>
<dbReference type="Gene3D" id="3.40.50.10400">
    <property type="entry name" value="Hypothetical protein PA1492"/>
    <property type="match status" value="1"/>
</dbReference>
<dbReference type="RefSeq" id="WP_342201396.1">
    <property type="nucleotide sequence ID" value="NZ_JBCATE010000002.1"/>
</dbReference>
<proteinExistence type="predicted"/>
<dbReference type="EMBL" id="JBHFGU010000002">
    <property type="protein sequence ID" value="MFB2619906.1"/>
    <property type="molecule type" value="Genomic_DNA"/>
</dbReference>